<dbReference type="AlphaFoldDB" id="A0AAN7VTM1"/>
<organism evidence="1 2">
    <name type="scientific">Elasticomyces elasticus</name>
    <dbReference type="NCBI Taxonomy" id="574655"/>
    <lineage>
        <taxon>Eukaryota</taxon>
        <taxon>Fungi</taxon>
        <taxon>Dikarya</taxon>
        <taxon>Ascomycota</taxon>
        <taxon>Pezizomycotina</taxon>
        <taxon>Dothideomycetes</taxon>
        <taxon>Dothideomycetidae</taxon>
        <taxon>Mycosphaerellales</taxon>
        <taxon>Teratosphaeriaceae</taxon>
        <taxon>Elasticomyces</taxon>
    </lineage>
</organism>
<evidence type="ECO:0000313" key="1">
    <source>
        <dbReference type="EMBL" id="KAK5702982.1"/>
    </source>
</evidence>
<dbReference type="Proteomes" id="UP001310594">
    <property type="component" value="Unassembled WGS sequence"/>
</dbReference>
<accession>A0AAN7VTM1</accession>
<evidence type="ECO:0000313" key="2">
    <source>
        <dbReference type="Proteomes" id="UP001310594"/>
    </source>
</evidence>
<reference evidence="1" key="1">
    <citation type="submission" date="2023-08" db="EMBL/GenBank/DDBJ databases">
        <title>Black Yeasts Isolated from many extreme environments.</title>
        <authorList>
            <person name="Coleine C."/>
            <person name="Stajich J.E."/>
            <person name="Selbmann L."/>
        </authorList>
    </citation>
    <scope>NUCLEOTIDE SEQUENCE</scope>
    <source>
        <strain evidence="1">CCFEE 5810</strain>
    </source>
</reference>
<comment type="caution">
    <text evidence="1">The sequence shown here is derived from an EMBL/GenBank/DDBJ whole genome shotgun (WGS) entry which is preliminary data.</text>
</comment>
<name>A0AAN7VTM1_9PEZI</name>
<dbReference type="EMBL" id="JAVRQU010000005">
    <property type="protein sequence ID" value="KAK5702982.1"/>
    <property type="molecule type" value="Genomic_DNA"/>
</dbReference>
<gene>
    <name evidence="1" type="ORF">LTR97_003928</name>
</gene>
<sequence>MSSYRTPRWVNGLSRDMYGTDVPTLQKEVEQLRRHIRREHEARVKKELDYVNLKRRLEEMRSSFKALFEAYERATRALESEKLRSRRVAYGR</sequence>
<protein>
    <submittedName>
        <fullName evidence="1">Uncharacterized protein</fullName>
    </submittedName>
</protein>
<proteinExistence type="predicted"/>